<gene>
    <name evidence="2" type="ORF">F0562_023834</name>
</gene>
<evidence type="ECO:0000313" key="2">
    <source>
        <dbReference type="EMBL" id="KAA8542667.1"/>
    </source>
</evidence>
<dbReference type="GO" id="GO:0003723">
    <property type="term" value="F:RNA binding"/>
    <property type="evidence" value="ECO:0007669"/>
    <property type="project" value="InterPro"/>
</dbReference>
<feature type="domain" description="K Homology" evidence="1">
    <location>
        <begin position="44"/>
        <end position="67"/>
    </location>
</feature>
<name>A0A5J5BLH7_9ASTE</name>
<dbReference type="SUPFAM" id="SSF54791">
    <property type="entry name" value="Eukaryotic type KH-domain (KH-domain type I)"/>
    <property type="match status" value="1"/>
</dbReference>
<dbReference type="Proteomes" id="UP000325577">
    <property type="component" value="Linkage Group LG12"/>
</dbReference>
<proteinExistence type="predicted"/>
<evidence type="ECO:0000313" key="3">
    <source>
        <dbReference type="Proteomes" id="UP000325577"/>
    </source>
</evidence>
<dbReference type="EMBL" id="CM018035">
    <property type="protein sequence ID" value="KAA8542667.1"/>
    <property type="molecule type" value="Genomic_DNA"/>
</dbReference>
<dbReference type="InterPro" id="IPR004088">
    <property type="entry name" value="KH_dom_type_1"/>
</dbReference>
<accession>A0A5J5BLH7</accession>
<keyword evidence="3" id="KW-1185">Reference proteome</keyword>
<sequence>MVHTLCGGYYPGNRGGHTKGDVGASLHARIVKANTGMNPELSCTDVLEALGKKLSFEMAVGLNGRVWEIHDYPFQLQLPCRGRLLEEVHMIVICQERECDMHAKNCSPSILGKYIWT</sequence>
<evidence type="ECO:0000259" key="1">
    <source>
        <dbReference type="Pfam" id="PF15985"/>
    </source>
</evidence>
<dbReference type="InterPro" id="IPR036612">
    <property type="entry name" value="KH_dom_type_1_sf"/>
</dbReference>
<dbReference type="Gene3D" id="3.30.1370.10">
    <property type="entry name" value="K Homology domain, type 1"/>
    <property type="match status" value="1"/>
</dbReference>
<dbReference type="AlphaFoldDB" id="A0A5J5BLH7"/>
<protein>
    <recommendedName>
        <fullName evidence="1">K Homology domain-containing protein</fullName>
    </recommendedName>
</protein>
<organism evidence="2 3">
    <name type="scientific">Nyssa sinensis</name>
    <dbReference type="NCBI Taxonomy" id="561372"/>
    <lineage>
        <taxon>Eukaryota</taxon>
        <taxon>Viridiplantae</taxon>
        <taxon>Streptophyta</taxon>
        <taxon>Embryophyta</taxon>
        <taxon>Tracheophyta</taxon>
        <taxon>Spermatophyta</taxon>
        <taxon>Magnoliopsida</taxon>
        <taxon>eudicotyledons</taxon>
        <taxon>Gunneridae</taxon>
        <taxon>Pentapetalae</taxon>
        <taxon>asterids</taxon>
        <taxon>Cornales</taxon>
        <taxon>Nyssaceae</taxon>
        <taxon>Nyssa</taxon>
    </lineage>
</organism>
<dbReference type="Pfam" id="PF15985">
    <property type="entry name" value="KH_6"/>
    <property type="match status" value="1"/>
</dbReference>
<dbReference type="OrthoDB" id="340500at2759"/>
<reference evidence="2 3" key="1">
    <citation type="submission" date="2019-09" db="EMBL/GenBank/DDBJ databases">
        <title>A chromosome-level genome assembly of the Chinese tupelo Nyssa sinensis.</title>
        <authorList>
            <person name="Yang X."/>
            <person name="Kang M."/>
            <person name="Yang Y."/>
            <person name="Xiong H."/>
            <person name="Wang M."/>
            <person name="Zhang Z."/>
            <person name="Wang Z."/>
            <person name="Wu H."/>
            <person name="Ma T."/>
            <person name="Liu J."/>
            <person name="Xi Z."/>
        </authorList>
    </citation>
    <scope>NUCLEOTIDE SEQUENCE [LARGE SCALE GENOMIC DNA]</scope>
    <source>
        <strain evidence="2">J267</strain>
        <tissue evidence="2">Leaf</tissue>
    </source>
</reference>